<feature type="chain" id="PRO_5014688775" evidence="1">
    <location>
        <begin position="33"/>
        <end position="68"/>
    </location>
</feature>
<accession>A0A2M4B6L5</accession>
<proteinExistence type="predicted"/>
<feature type="signal peptide" evidence="1">
    <location>
        <begin position="1"/>
        <end position="32"/>
    </location>
</feature>
<organism evidence="2">
    <name type="scientific">Anopheles triannulatus</name>
    <dbReference type="NCBI Taxonomy" id="58253"/>
    <lineage>
        <taxon>Eukaryota</taxon>
        <taxon>Metazoa</taxon>
        <taxon>Ecdysozoa</taxon>
        <taxon>Arthropoda</taxon>
        <taxon>Hexapoda</taxon>
        <taxon>Insecta</taxon>
        <taxon>Pterygota</taxon>
        <taxon>Neoptera</taxon>
        <taxon>Endopterygota</taxon>
        <taxon>Diptera</taxon>
        <taxon>Nematocera</taxon>
        <taxon>Culicoidea</taxon>
        <taxon>Culicidae</taxon>
        <taxon>Anophelinae</taxon>
        <taxon>Anopheles</taxon>
    </lineage>
</organism>
<evidence type="ECO:0000256" key="1">
    <source>
        <dbReference type="SAM" id="SignalP"/>
    </source>
</evidence>
<name>A0A2M4B6L5_9DIPT</name>
<keyword evidence="1" id="KW-0732">Signal</keyword>
<dbReference type="AlphaFoldDB" id="A0A2M4B6L5"/>
<reference evidence="2" key="1">
    <citation type="submission" date="2018-01" db="EMBL/GenBank/DDBJ databases">
        <title>An insight into the sialome of Amazonian anophelines.</title>
        <authorList>
            <person name="Ribeiro J.M."/>
            <person name="Scarpassa V."/>
            <person name="Calvo E."/>
        </authorList>
    </citation>
    <scope>NUCLEOTIDE SEQUENCE</scope>
    <source>
        <tissue evidence="2">Salivary glands</tissue>
    </source>
</reference>
<protein>
    <submittedName>
        <fullName evidence="2">Putative secreted protein</fullName>
    </submittedName>
</protein>
<evidence type="ECO:0000313" key="2">
    <source>
        <dbReference type="EMBL" id="MBW48630.1"/>
    </source>
</evidence>
<sequence length="68" mass="7504">MGFAFGRNLLFTFDHPSLLLVGLSLGVQLSLCRPVDAMCRFGDALRVLFGLKSCCRNDSRPLCIIATR</sequence>
<dbReference type="EMBL" id="GGFK01015309">
    <property type="protein sequence ID" value="MBW48630.1"/>
    <property type="molecule type" value="Transcribed_RNA"/>
</dbReference>